<comment type="caution">
    <text evidence="2">The sequence shown here is derived from an EMBL/GenBank/DDBJ whole genome shotgun (WGS) entry which is preliminary data.</text>
</comment>
<evidence type="ECO:0000313" key="2">
    <source>
        <dbReference type="EMBL" id="KAK0640038.1"/>
    </source>
</evidence>
<dbReference type="EMBL" id="JAUJDW010000091">
    <property type="protein sequence ID" value="KAK0640038.1"/>
    <property type="molecule type" value="Genomic_DNA"/>
</dbReference>
<sequence>MATISSLSQELICRIAEFLPQRHDYSHLHVLEHPTGPNPSQLPPYACVSRPWQHAIERRTFEAVTIDSNHLADLARVLVAHRRHLLRVLTYNLVIPPYVQNNVAATRAIHDLFALLSSWGVDATGQTMRLKIGIAYPDHPQTLQPVVVFDDVEELPSITHITELEFVRHQRCNFDSPSAARLAAKLPCLAKAWLSIHDNPQLMPTAERRAMRLSLAQALPALTSSSLTSLHIDAPDCAPQDEAFEPPRLSDAGGGADPLSLALHRLSLSPHLATLHISGALTIDPSLFWPPPPPPDADGGSTTPPSPPPSWPSLTTLVVKFSMVAPDGGWYFTGAPGQVPPDDNDSDDDSLDSDPSWDFGATQRTSTRAIAAGMYPTRWFRRTPDAARINPLFLAVARAAARMPRLEWLEVSVRARCGGGGGGGEGEAGSTVVCETAVVGAGRRHRLDKRFGGGAQACRDRERVYVSVPGMAGLLDGRIVDVWSAGGRRLVRVVDTDPVLQITNLMHIKEIAAGSLHVLRG</sequence>
<keyword evidence="3" id="KW-1185">Reference proteome</keyword>
<protein>
    <recommendedName>
        <fullName evidence="4">F-box domain-containing protein</fullName>
    </recommendedName>
</protein>
<feature type="compositionally biased region" description="Acidic residues" evidence="1">
    <location>
        <begin position="342"/>
        <end position="352"/>
    </location>
</feature>
<accession>A0AA39XTN5</accession>
<reference evidence="2" key="1">
    <citation type="submission" date="2023-06" db="EMBL/GenBank/DDBJ databases">
        <title>Multi-omics analyses reveal the molecular pathogenesis toolkit of Lasiodiplodia hormozganensis, a cross-kingdom pathogen.</title>
        <authorList>
            <person name="Felix C."/>
            <person name="Meneses R."/>
            <person name="Goncalves M.F.M."/>
            <person name="Tilleman L."/>
            <person name="Duarte A.S."/>
            <person name="Jorrin-Novo J.V."/>
            <person name="Van De Peer Y."/>
            <person name="Deforce D."/>
            <person name="Van Nieuwerburgh F."/>
            <person name="Esteves A.C."/>
            <person name="Alves A."/>
        </authorList>
    </citation>
    <scope>NUCLEOTIDE SEQUENCE</scope>
    <source>
        <strain evidence="2">CBS 339.90</strain>
    </source>
</reference>
<dbReference type="Proteomes" id="UP001175001">
    <property type="component" value="Unassembled WGS sequence"/>
</dbReference>
<feature type="region of interest" description="Disordered" evidence="1">
    <location>
        <begin position="288"/>
        <end position="311"/>
    </location>
</feature>
<evidence type="ECO:0000256" key="1">
    <source>
        <dbReference type="SAM" id="MobiDB-lite"/>
    </source>
</evidence>
<dbReference type="AlphaFoldDB" id="A0AA39XTN5"/>
<name>A0AA39XTN5_9PEZI</name>
<organism evidence="2 3">
    <name type="scientific">Lasiodiplodia hormozganensis</name>
    <dbReference type="NCBI Taxonomy" id="869390"/>
    <lineage>
        <taxon>Eukaryota</taxon>
        <taxon>Fungi</taxon>
        <taxon>Dikarya</taxon>
        <taxon>Ascomycota</taxon>
        <taxon>Pezizomycotina</taxon>
        <taxon>Dothideomycetes</taxon>
        <taxon>Dothideomycetes incertae sedis</taxon>
        <taxon>Botryosphaeriales</taxon>
        <taxon>Botryosphaeriaceae</taxon>
        <taxon>Lasiodiplodia</taxon>
    </lineage>
</organism>
<gene>
    <name evidence="2" type="ORF">DIS24_g9756</name>
</gene>
<evidence type="ECO:0000313" key="3">
    <source>
        <dbReference type="Proteomes" id="UP001175001"/>
    </source>
</evidence>
<feature type="region of interest" description="Disordered" evidence="1">
    <location>
        <begin position="332"/>
        <end position="361"/>
    </location>
</feature>
<proteinExistence type="predicted"/>
<evidence type="ECO:0008006" key="4">
    <source>
        <dbReference type="Google" id="ProtNLM"/>
    </source>
</evidence>